<evidence type="ECO:0000313" key="4">
    <source>
        <dbReference type="Proteomes" id="UP000026961"/>
    </source>
</evidence>
<dbReference type="InterPro" id="IPR011990">
    <property type="entry name" value="TPR-like_helical_dom_sf"/>
</dbReference>
<dbReference type="InterPro" id="IPR002885">
    <property type="entry name" value="PPR_rpt"/>
</dbReference>
<name>A0A0E0B497_9ORYZ</name>
<keyword evidence="1" id="KW-0677">Repeat</keyword>
<sequence>MRKPMWLVEFTPERPQLVQTVLGFTPFRCTVMFSLWKAITVVSNLVTQFYACKLYMNEYDEFKWMTSLATRSIQADIVGALRRGDRQQASLLLSNLQQTNRALTSEDFSHILEYCATAPDPLFVTEALELMEENAVHMSQRVYRSVTRALSKGGYSKEAIHWLTLLVEKESSHNYLPIFNIFLSGCGSTTKQSDIEGCLEKMETYFLGKSEITYCELLKRKFVRALTTLGDLRSAYRIMQHMVVLAGQNTDHLRGKGRYQRSRLDIPVPALTELEDLKILLGCDLPSSFQGKVEESEKCSTDTQPELSQEENISFENLQLKGYAEFISTGDNLSDKSVLDNGRMARPLRLVPATVKKFLLWSFNDIVHACVQLNNCQIAEQLLLEMQRIGLQPSKFTYDGFIKAVMVGKGVAYAIKVIVAMERRGIEPYNDTLAALSVGSSRSLQLNLAEDFLARISKPQPKYIHAFNALLAGCDMMIRAFGAEGMTEEMLKYLNVAENVLWNMDPYQKSDLYCIALHALVKAKDTHKAIKTFMTIRSYGLPANVAIYNIMIECCKLLPCVKSASAVLSLMLRDGFYPTILTFTSLVKVVLAREDFEGALDLLDACIIEGIQPDIEIFNTVLLEAFEKGQIHVVEYIVECIHRAKIRPDQSTVWYTFCAYVDQELYNTAIEALQVLSVRMISEEADVLKEKGVIVEDLILSEEPDAELKIMKTFEATEHLATALLNLRWCATMGSTISWSPEDSLWARRLASSYDGNRRPHIFTSIVPKQFVV</sequence>
<reference evidence="3" key="1">
    <citation type="submission" date="2015-04" db="UniProtKB">
        <authorList>
            <consortium name="EnsemblPlants"/>
        </authorList>
    </citation>
    <scope>IDENTIFICATION</scope>
</reference>
<proteinExistence type="predicted"/>
<evidence type="ECO:0008006" key="5">
    <source>
        <dbReference type="Google" id="ProtNLM"/>
    </source>
</evidence>
<dbReference type="AlphaFoldDB" id="A0A0E0B497"/>
<accession>A0A0E0B497</accession>
<dbReference type="PANTHER" id="PTHR47859">
    <property type="entry name" value="PENTATRICOPEPTIDE REPEAT-CONTAINING PROTEIN"/>
    <property type="match status" value="1"/>
</dbReference>
<dbReference type="EnsemblPlants" id="OGLUM09G14320.5">
    <property type="protein sequence ID" value="OGLUM09G14320.5"/>
    <property type="gene ID" value="OGLUM09G14320"/>
</dbReference>
<reference evidence="3" key="2">
    <citation type="submission" date="2018-05" db="EMBL/GenBank/DDBJ databases">
        <title>OgluRS3 (Oryza glumaepatula Reference Sequence Version 3).</title>
        <authorList>
            <person name="Zhang J."/>
            <person name="Kudrna D."/>
            <person name="Lee S."/>
            <person name="Talag J."/>
            <person name="Welchert J."/>
            <person name="Wing R.A."/>
        </authorList>
    </citation>
    <scope>NUCLEOTIDE SEQUENCE [LARGE SCALE GENOMIC DNA]</scope>
</reference>
<keyword evidence="4" id="KW-1185">Reference proteome</keyword>
<evidence type="ECO:0000256" key="2">
    <source>
        <dbReference type="ARBA" id="ARBA00022946"/>
    </source>
</evidence>
<dbReference type="PANTHER" id="PTHR47859:SF1">
    <property type="entry name" value="PENTATRICOPEPTIDE REPEAT-CONTAINING PROTEIN"/>
    <property type="match status" value="1"/>
</dbReference>
<keyword evidence="2" id="KW-0809">Transit peptide</keyword>
<organism evidence="3">
    <name type="scientific">Oryza glumipatula</name>
    <dbReference type="NCBI Taxonomy" id="40148"/>
    <lineage>
        <taxon>Eukaryota</taxon>
        <taxon>Viridiplantae</taxon>
        <taxon>Streptophyta</taxon>
        <taxon>Embryophyta</taxon>
        <taxon>Tracheophyta</taxon>
        <taxon>Spermatophyta</taxon>
        <taxon>Magnoliopsida</taxon>
        <taxon>Liliopsida</taxon>
        <taxon>Poales</taxon>
        <taxon>Poaceae</taxon>
        <taxon>BOP clade</taxon>
        <taxon>Oryzoideae</taxon>
        <taxon>Oryzeae</taxon>
        <taxon>Oryzinae</taxon>
        <taxon>Oryza</taxon>
    </lineage>
</organism>
<dbReference type="Proteomes" id="UP000026961">
    <property type="component" value="Chromosome 9"/>
</dbReference>
<dbReference type="Gramene" id="OGLUM09G14320.5">
    <property type="protein sequence ID" value="OGLUM09G14320.5"/>
    <property type="gene ID" value="OGLUM09G14320"/>
</dbReference>
<evidence type="ECO:0000256" key="1">
    <source>
        <dbReference type="ARBA" id="ARBA00022737"/>
    </source>
</evidence>
<protein>
    <recommendedName>
        <fullName evidence="5">Pentacotripeptide-repeat region of PRORP domain-containing protein</fullName>
    </recommendedName>
</protein>
<dbReference type="Gene3D" id="1.25.40.10">
    <property type="entry name" value="Tetratricopeptide repeat domain"/>
    <property type="match status" value="3"/>
</dbReference>
<evidence type="ECO:0000313" key="3">
    <source>
        <dbReference type="EnsemblPlants" id="OGLUM09G14320.5"/>
    </source>
</evidence>
<dbReference type="Pfam" id="PF13812">
    <property type="entry name" value="PPR_3"/>
    <property type="match status" value="2"/>
</dbReference>